<keyword evidence="7" id="KW-1133">Transmembrane helix</keyword>
<keyword evidence="4 8" id="KW-0808">Transferase</keyword>
<evidence type="ECO:0000256" key="3">
    <source>
        <dbReference type="ARBA" id="ARBA00022519"/>
    </source>
</evidence>
<dbReference type="Pfam" id="PF03279">
    <property type="entry name" value="Lip_A_acyltrans"/>
    <property type="match status" value="1"/>
</dbReference>
<dbReference type="GO" id="GO:0005886">
    <property type="term" value="C:plasma membrane"/>
    <property type="evidence" value="ECO:0007669"/>
    <property type="project" value="UniProtKB-SubCell"/>
</dbReference>
<proteinExistence type="predicted"/>
<reference evidence="8 9" key="1">
    <citation type="submission" date="2020-08" db="EMBL/GenBank/DDBJ databases">
        <title>Genomic Encyclopedia of Type Strains, Phase IV (KMG-IV): sequencing the most valuable type-strain genomes for metagenomic binning, comparative biology and taxonomic classification.</title>
        <authorList>
            <person name="Goeker M."/>
        </authorList>
    </citation>
    <scope>NUCLEOTIDE SEQUENCE [LARGE SCALE GENOMIC DNA]</scope>
    <source>
        <strain evidence="8 9">DSM 27165</strain>
    </source>
</reference>
<comment type="caution">
    <text evidence="8">The sequence shown here is derived from an EMBL/GenBank/DDBJ whole genome shotgun (WGS) entry which is preliminary data.</text>
</comment>
<evidence type="ECO:0000256" key="4">
    <source>
        <dbReference type="ARBA" id="ARBA00022679"/>
    </source>
</evidence>
<protein>
    <submittedName>
        <fullName evidence="8">KDO2-lipid IV(A) lauroyltransferase</fullName>
        <ecNumber evidence="8">2.3.1.241</ecNumber>
    </submittedName>
</protein>
<dbReference type="EMBL" id="JACHHY010000013">
    <property type="protein sequence ID" value="MBB5019012.1"/>
    <property type="molecule type" value="Genomic_DNA"/>
</dbReference>
<dbReference type="Proteomes" id="UP000575898">
    <property type="component" value="Unassembled WGS sequence"/>
</dbReference>
<dbReference type="EC" id="2.3.1.241" evidence="8"/>
<gene>
    <name evidence="8" type="ORF">HNQ59_002310</name>
</gene>
<dbReference type="InterPro" id="IPR004960">
    <property type="entry name" value="LipA_acyltrans"/>
</dbReference>
<dbReference type="GO" id="GO:0008913">
    <property type="term" value="F:Kdo2-lipid IVA acyltransferase activity"/>
    <property type="evidence" value="ECO:0007669"/>
    <property type="project" value="UniProtKB-EC"/>
</dbReference>
<keyword evidence="9" id="KW-1185">Reference proteome</keyword>
<feature type="transmembrane region" description="Helical" evidence="7">
    <location>
        <begin position="12"/>
        <end position="34"/>
    </location>
</feature>
<dbReference type="CDD" id="cd07984">
    <property type="entry name" value="LPLAT_LABLAT-like"/>
    <property type="match status" value="1"/>
</dbReference>
<evidence type="ECO:0000256" key="5">
    <source>
        <dbReference type="ARBA" id="ARBA00023136"/>
    </source>
</evidence>
<dbReference type="RefSeq" id="WP_343074247.1">
    <property type="nucleotide sequence ID" value="NZ_JACHHY010000013.1"/>
</dbReference>
<keyword evidence="5 7" id="KW-0472">Membrane</keyword>
<keyword evidence="3" id="KW-0997">Cell inner membrane</keyword>
<dbReference type="PANTHER" id="PTHR30606:SF9">
    <property type="entry name" value="LIPID A BIOSYNTHESIS LAUROYLTRANSFERASE"/>
    <property type="match status" value="1"/>
</dbReference>
<organism evidence="8 9">
    <name type="scientific">Chitinivorax tropicus</name>
    <dbReference type="NCBI Taxonomy" id="714531"/>
    <lineage>
        <taxon>Bacteria</taxon>
        <taxon>Pseudomonadati</taxon>
        <taxon>Pseudomonadota</taxon>
        <taxon>Betaproteobacteria</taxon>
        <taxon>Chitinivorax</taxon>
    </lineage>
</organism>
<dbReference type="PIRSF" id="PIRSF026649">
    <property type="entry name" value="MsbB"/>
    <property type="match status" value="1"/>
</dbReference>
<keyword evidence="2" id="KW-1003">Cell membrane</keyword>
<evidence type="ECO:0000256" key="1">
    <source>
        <dbReference type="ARBA" id="ARBA00004533"/>
    </source>
</evidence>
<keyword evidence="6 8" id="KW-0012">Acyltransferase</keyword>
<evidence type="ECO:0000256" key="6">
    <source>
        <dbReference type="ARBA" id="ARBA00023315"/>
    </source>
</evidence>
<dbReference type="PANTHER" id="PTHR30606">
    <property type="entry name" value="LIPID A BIOSYNTHESIS LAUROYL ACYLTRANSFERASE"/>
    <property type="match status" value="1"/>
</dbReference>
<evidence type="ECO:0000256" key="7">
    <source>
        <dbReference type="SAM" id="Phobius"/>
    </source>
</evidence>
<evidence type="ECO:0000313" key="9">
    <source>
        <dbReference type="Proteomes" id="UP000575898"/>
    </source>
</evidence>
<name>A0A840MQG4_9PROT</name>
<sequence length="287" mass="33280">MIRFWMVLWRAVSYLPTPLIGLLGYGLGWLLFWVGRRTTMRNLELCFPGWTPAQRSRVGRKHFMRLTRAALELGLHVWQPKQRMLKMVKLVGWEHLEGCLGQPVIMLNPHFVGLNNGSAAIGERLAESMTLYSRNKNPVVEDFLFQARHRFGAPMLFARQDGLRSIVKRLKQGVPFFYLPDMDFNTKDAVFVPFFGVPASTLTMPSRLASMAHAKVVPVVTRQLSVWKGYEVVFYPPWSHFPSDDPVADTLVINRWLEERVLEMPDQYYWVHKRFGTRPAGEKNLYK</sequence>
<keyword evidence="7" id="KW-0812">Transmembrane</keyword>
<accession>A0A840MQG4</accession>
<dbReference type="AlphaFoldDB" id="A0A840MQG4"/>
<evidence type="ECO:0000313" key="8">
    <source>
        <dbReference type="EMBL" id="MBB5019012.1"/>
    </source>
</evidence>
<evidence type="ECO:0000256" key="2">
    <source>
        <dbReference type="ARBA" id="ARBA00022475"/>
    </source>
</evidence>
<comment type="subcellular location">
    <subcellularLocation>
        <location evidence="1">Cell inner membrane</location>
    </subcellularLocation>
</comment>
<dbReference type="GO" id="GO:0009247">
    <property type="term" value="P:glycolipid biosynthetic process"/>
    <property type="evidence" value="ECO:0007669"/>
    <property type="project" value="UniProtKB-ARBA"/>
</dbReference>